<dbReference type="InterPro" id="IPR036390">
    <property type="entry name" value="WH_DNA-bd_sf"/>
</dbReference>
<accession>A0ABM5PTI8</accession>
<dbReference type="Proteomes" id="UP000019226">
    <property type="component" value="Plasmid pCASE2"/>
</dbReference>
<organism evidence="2 3">
    <name type="scientific">Corynebacterium casei LMG S-19264</name>
    <dbReference type="NCBI Taxonomy" id="1285583"/>
    <lineage>
        <taxon>Bacteria</taxon>
        <taxon>Bacillati</taxon>
        <taxon>Actinomycetota</taxon>
        <taxon>Actinomycetes</taxon>
        <taxon>Mycobacteriales</taxon>
        <taxon>Corynebacteriaceae</taxon>
        <taxon>Corynebacterium</taxon>
    </lineage>
</organism>
<evidence type="ECO:0000256" key="1">
    <source>
        <dbReference type="SAM" id="MobiDB-lite"/>
    </source>
</evidence>
<dbReference type="Gene3D" id="1.10.10.10">
    <property type="entry name" value="Winged helix-like DNA-binding domain superfamily/Winged helix DNA-binding domain"/>
    <property type="match status" value="1"/>
</dbReference>
<keyword evidence="2" id="KW-0614">Plasmid</keyword>
<geneLocation type="plasmid" evidence="2 3">
    <name>pCASE2</name>
</geneLocation>
<reference evidence="3" key="1">
    <citation type="submission" date="2013-02" db="EMBL/GenBank/DDBJ databases">
        <title>The complete genome sequence of Corynebacterium casei LMG S-19264 (=DSM 44701).</title>
        <authorList>
            <person name="Ruckert C."/>
            <person name="Albersmeier A."/>
            <person name="Kalinowski J."/>
        </authorList>
    </citation>
    <scope>NUCLEOTIDE SEQUENCE [LARGE SCALE GENOMIC DNA]</scope>
    <source>
        <strain evidence="3">LMG S-19264</strain>
        <plasmid evidence="3">pCASE2</plasmid>
    </source>
</reference>
<dbReference type="EMBL" id="CP004352">
    <property type="protein sequence ID" value="AHI21381.1"/>
    <property type="molecule type" value="Genomic_DNA"/>
</dbReference>
<protein>
    <recommendedName>
        <fullName evidence="4">RepA protein</fullName>
    </recommendedName>
</protein>
<evidence type="ECO:0008006" key="4">
    <source>
        <dbReference type="Google" id="ProtNLM"/>
    </source>
</evidence>
<dbReference type="SUPFAM" id="SSF46785">
    <property type="entry name" value="Winged helix' DNA-binding domain"/>
    <property type="match status" value="1"/>
</dbReference>
<evidence type="ECO:0000313" key="2">
    <source>
        <dbReference type="EMBL" id="AHI21381.1"/>
    </source>
</evidence>
<dbReference type="GeneID" id="82878932"/>
<dbReference type="RefSeq" id="WP_025388374.1">
    <property type="nucleotide sequence ID" value="NZ_CP004352.1"/>
</dbReference>
<name>A0ABM5PTI8_9CORY</name>
<feature type="compositionally biased region" description="Polar residues" evidence="1">
    <location>
        <begin position="307"/>
        <end position="316"/>
    </location>
</feature>
<dbReference type="InterPro" id="IPR036388">
    <property type="entry name" value="WH-like_DNA-bd_sf"/>
</dbReference>
<feature type="region of interest" description="Disordered" evidence="1">
    <location>
        <begin position="307"/>
        <end position="340"/>
    </location>
</feature>
<proteinExistence type="predicted"/>
<dbReference type="InterPro" id="IPR004322">
    <property type="entry name" value="Plasmid_replicase_bac"/>
</dbReference>
<sequence>MDKETGEKRSVPNLYRIDSDKLGRCEYVMLTSKQYASVMVIDVDQIGKAGGHPENLNSYVKGVIWALVQHGIGPAWAGINPISGKAQFIWLIDPVYAGKNHTSRNMELLKATSHELGELLDHDPHFAHRFSRSPFYTGKSPEAYRWYCQHDRVIRLQDFLRQVREMAGQSQHVKNKRQQFNSGRELINTVKTRREEAQAFKALADDVENEINAELDQYDPELIDGVRVRWISQGVTARDETAFSHALKIGHRLRKAGKRLTDAAIIDAYEHAYNVAQQQGSAGRDSEMPPMRDRQTMARRVRGYVTQSKTNTSLGSNAPGRATSSERKALATMGRKGGLKAAQRWKTDPDGEYAQGRREALAAANRRKKASGNSTRAQVLSVISQTYEQTGQIPTWQELMQEVGVSRRTVAYHVAALKKAGLYPDV</sequence>
<dbReference type="Pfam" id="PF03090">
    <property type="entry name" value="Replicase"/>
    <property type="match status" value="1"/>
</dbReference>
<gene>
    <name evidence="2" type="ORF">CCASEI_14293</name>
</gene>
<keyword evidence="3" id="KW-1185">Reference proteome</keyword>
<evidence type="ECO:0000313" key="3">
    <source>
        <dbReference type="Proteomes" id="UP000019226"/>
    </source>
</evidence>